<dbReference type="CDD" id="cd07016">
    <property type="entry name" value="S14_ClpP_1"/>
    <property type="match status" value="1"/>
</dbReference>
<keyword evidence="8" id="KW-1185">Reference proteome</keyword>
<evidence type="ECO:0000256" key="1">
    <source>
        <dbReference type="ARBA" id="ARBA00007039"/>
    </source>
</evidence>
<keyword evidence="3 7" id="KW-0645">Protease</keyword>
<evidence type="ECO:0000256" key="3">
    <source>
        <dbReference type="ARBA" id="ARBA00022670"/>
    </source>
</evidence>
<name>A0ABZ3J922_SPOA4</name>
<gene>
    <name evidence="7" type="primary">clpP_2</name>
    <name evidence="7" type="ORF">SPACI_047410</name>
</gene>
<dbReference type="GO" id="GO:0004252">
    <property type="term" value="F:serine-type endopeptidase activity"/>
    <property type="evidence" value="ECO:0007669"/>
    <property type="project" value="UniProtKB-EC"/>
</dbReference>
<protein>
    <recommendedName>
        <fullName evidence="6">ATP-dependent Clp protease proteolytic subunit</fullName>
    </recommendedName>
</protein>
<dbReference type="Pfam" id="PF00574">
    <property type="entry name" value="CLP_protease"/>
    <property type="match status" value="1"/>
</dbReference>
<evidence type="ECO:0000313" key="7">
    <source>
        <dbReference type="EMBL" id="XFO74631.1"/>
    </source>
</evidence>
<comment type="similarity">
    <text evidence="1 6">Belongs to the peptidase S14 family.</text>
</comment>
<dbReference type="PRINTS" id="PR00127">
    <property type="entry name" value="CLPPROTEASEP"/>
</dbReference>
<accession>A0ABZ3J922</accession>
<dbReference type="InterPro" id="IPR023562">
    <property type="entry name" value="ClpP/TepA"/>
</dbReference>
<proteinExistence type="inferred from homology"/>
<reference evidence="7" key="1">
    <citation type="submission" date="2024-05" db="EMBL/GenBank/DDBJ databases">
        <title>Isolation and characterization of Sporomusa carbonis sp. nov., a carboxydotrophic hydrogenogen in the genus of Sporomusa isolated from a charcoal burning pile.</title>
        <authorList>
            <person name="Boeer T."/>
            <person name="Rosenbaum F."/>
            <person name="Eysell L."/>
            <person name="Mueller V."/>
            <person name="Daniel R."/>
            <person name="Poehlein A."/>
        </authorList>
    </citation>
    <scope>NUCLEOTIDE SEQUENCE [LARGE SCALE GENOMIC DNA]</scope>
    <source>
        <strain evidence="7">DSM 3132</strain>
    </source>
</reference>
<dbReference type="RefSeq" id="WP_093793271.1">
    <property type="nucleotide sequence ID" value="NZ_CP155571.1"/>
</dbReference>
<keyword evidence="4 7" id="KW-0378">Hydrolase</keyword>
<sequence>MRFWNFRNEADSEDIELRIAGEIVDDDSAWIYEWFGIAAASPNAFREELNQYADKNLTVWIDSWGGDVTAAAGIYNALKEHKGKVTVKIDGKAVSAASVIAMAGDEVLMSPVGVLMIHNPWTGVSGEAKDLRHVADVLDVIKDTIMNAYQLKTGKSRSKISQMMDNETWMSAKTAKSERFIDDILYSGKEDTDQPVENSFMLSHMAIQNSATASMRNFIEEYRKNLQNNKEGTELAIDSIEDLQREKPDLVNQVVQDAVKAERERIIALDALDDPQNPAIHDLIEDAKKTGKTAAEIQTVVDIVKKHSSDITAAAENKAGQQFFNAVITDNKASGVDDAKATGTSSKVDDKQKDAMAISFMASVINKKNGRVSK</sequence>
<evidence type="ECO:0000256" key="6">
    <source>
        <dbReference type="RuleBase" id="RU003567"/>
    </source>
</evidence>
<dbReference type="NCBIfam" id="NF045542">
    <property type="entry name" value="Clp_rel_HeadMat"/>
    <property type="match status" value="1"/>
</dbReference>
<evidence type="ECO:0000313" key="8">
    <source>
        <dbReference type="Proteomes" id="UP000216052"/>
    </source>
</evidence>
<organism evidence="7 8">
    <name type="scientific">Sporomusa acidovorans (strain ATCC 49682 / DSM 3132 / Mol)</name>
    <dbReference type="NCBI Taxonomy" id="1123286"/>
    <lineage>
        <taxon>Bacteria</taxon>
        <taxon>Bacillati</taxon>
        <taxon>Bacillota</taxon>
        <taxon>Negativicutes</taxon>
        <taxon>Selenomonadales</taxon>
        <taxon>Sporomusaceae</taxon>
        <taxon>Sporomusa</taxon>
    </lineage>
</organism>
<keyword evidence="2" id="KW-0963">Cytoplasm</keyword>
<dbReference type="GO" id="GO:0006508">
    <property type="term" value="P:proteolysis"/>
    <property type="evidence" value="ECO:0007669"/>
    <property type="project" value="UniProtKB-KW"/>
</dbReference>
<keyword evidence="5" id="KW-0720">Serine protease</keyword>
<dbReference type="InterPro" id="IPR001907">
    <property type="entry name" value="ClpP"/>
</dbReference>
<dbReference type="SUPFAM" id="SSF52096">
    <property type="entry name" value="ClpP/crotonase"/>
    <property type="match status" value="1"/>
</dbReference>
<dbReference type="PANTHER" id="PTHR10381:SF70">
    <property type="entry name" value="ATP-DEPENDENT CLP PROTEASE PROTEOLYTIC SUBUNIT"/>
    <property type="match status" value="1"/>
</dbReference>
<dbReference type="EMBL" id="CP155571">
    <property type="protein sequence ID" value="XFO74631.1"/>
    <property type="molecule type" value="Genomic_DNA"/>
</dbReference>
<dbReference type="PANTHER" id="PTHR10381">
    <property type="entry name" value="ATP-DEPENDENT CLP PROTEASE PROTEOLYTIC SUBUNIT"/>
    <property type="match status" value="1"/>
</dbReference>
<evidence type="ECO:0000256" key="5">
    <source>
        <dbReference type="ARBA" id="ARBA00022825"/>
    </source>
</evidence>
<dbReference type="InterPro" id="IPR029045">
    <property type="entry name" value="ClpP/crotonase-like_dom_sf"/>
</dbReference>
<evidence type="ECO:0000256" key="4">
    <source>
        <dbReference type="ARBA" id="ARBA00022801"/>
    </source>
</evidence>
<evidence type="ECO:0000256" key="2">
    <source>
        <dbReference type="ARBA" id="ARBA00022490"/>
    </source>
</evidence>
<dbReference type="Gene3D" id="3.90.226.10">
    <property type="entry name" value="2-enoyl-CoA Hydratase, Chain A, domain 1"/>
    <property type="match status" value="1"/>
</dbReference>
<dbReference type="Proteomes" id="UP000216052">
    <property type="component" value="Chromosome"/>
</dbReference>